<dbReference type="Pfam" id="PF08101">
    <property type="entry name" value="Msb1-Mug8_dom"/>
    <property type="match status" value="1"/>
</dbReference>
<comment type="caution">
    <text evidence="2">The sequence shown here is derived from an EMBL/GenBank/DDBJ whole genome shotgun (WGS) entry which is preliminary data.</text>
</comment>
<dbReference type="GO" id="GO:0007165">
    <property type="term" value="P:signal transduction"/>
    <property type="evidence" value="ECO:0007669"/>
    <property type="project" value="InterPro"/>
</dbReference>
<name>A0A397TMW0_9GLOM</name>
<dbReference type="AlphaFoldDB" id="A0A397TMW0"/>
<dbReference type="PANTHER" id="PTHR28093">
    <property type="entry name" value="MORPHOGENESIS-RELATED PROTEIN MSB1"/>
    <property type="match status" value="1"/>
</dbReference>
<gene>
    <name evidence="2" type="ORF">C1645_800679</name>
</gene>
<sequence>MFRTKTISAVSNTSVTNLSSQPLQKRASIKKNKTRDVEQFVTLDEAYLIIHLCTNEIVKRGLTEPDIFNPVQIGSGVRYLINCLLRDDRTKFEDELKFQHINNIIASIRMTLRNCSSNIISCKDYEYFIKHEQEWQYDPNLFFSYLPHKNRGILMELFDLFAMTMELSHINRVHPTRILKSMSLYIFNETQTNTYENFQLAYQDWLKYSNALIHLFLIYLKGRSTSTRLPERLNFLLKDYDERRKIWLMNNYMDRNENENEIFFRDYVLPNITIEDLNEITEKNEKNTSINNNTSSNTKRNSKIIFKKRKSISNRIRNSFNESAPKILRSLLALKHKESIKTSAYLITVDDPETAEDKWKEIKNRGLNLLSEDALKLLFIYDNFNSVSLEDKDKKRKIKDDRLSISEPLIDIDNGSYDTKINNNDGESIIWDDYNKENLYESMDDNSNIYSPTSTFGPSLFDDNDDNLNPRMVNHNTTSNEIRERKKGCKTSSSFFCFKCGHSGFAYEDWQMMDKFNNVYKDEQRQDNDEQSTQYEQSIFSRYTVIRGKELPYPLTPLRANRRQIRVARQSSMTFTNMDKVKEIIVQRENVSFSIMQQIINSEIIEDYGVPHSSQQLQNQF</sequence>
<dbReference type="Gene3D" id="1.10.555.10">
    <property type="entry name" value="Rho GTPase activation protein"/>
    <property type="match status" value="1"/>
</dbReference>
<feature type="domain" description="Rho-GAP" evidence="1">
    <location>
        <begin position="35"/>
        <end position="213"/>
    </location>
</feature>
<evidence type="ECO:0000313" key="3">
    <source>
        <dbReference type="Proteomes" id="UP000265703"/>
    </source>
</evidence>
<dbReference type="Proteomes" id="UP000265703">
    <property type="component" value="Unassembled WGS sequence"/>
</dbReference>
<dbReference type="OrthoDB" id="3362494at2759"/>
<dbReference type="InterPro" id="IPR000198">
    <property type="entry name" value="RhoGAP_dom"/>
</dbReference>
<keyword evidence="3" id="KW-1185">Reference proteome</keyword>
<dbReference type="InterPro" id="IPR008936">
    <property type="entry name" value="Rho_GTPase_activation_prot"/>
</dbReference>
<proteinExistence type="predicted"/>
<evidence type="ECO:0000259" key="1">
    <source>
        <dbReference type="PROSITE" id="PS50238"/>
    </source>
</evidence>
<protein>
    <recommendedName>
        <fullName evidence="1">Rho-GAP domain-containing protein</fullName>
    </recommendedName>
</protein>
<dbReference type="SUPFAM" id="SSF48350">
    <property type="entry name" value="GTPase activation domain, GAP"/>
    <property type="match status" value="1"/>
</dbReference>
<dbReference type="InterPro" id="IPR037508">
    <property type="entry name" value="Msb1/Mug8"/>
</dbReference>
<organism evidence="2 3">
    <name type="scientific">Glomus cerebriforme</name>
    <dbReference type="NCBI Taxonomy" id="658196"/>
    <lineage>
        <taxon>Eukaryota</taxon>
        <taxon>Fungi</taxon>
        <taxon>Fungi incertae sedis</taxon>
        <taxon>Mucoromycota</taxon>
        <taxon>Glomeromycotina</taxon>
        <taxon>Glomeromycetes</taxon>
        <taxon>Glomerales</taxon>
        <taxon>Glomeraceae</taxon>
        <taxon>Glomus</taxon>
    </lineage>
</organism>
<dbReference type="STRING" id="658196.A0A397TMW0"/>
<evidence type="ECO:0000313" key="2">
    <source>
        <dbReference type="EMBL" id="RIA99308.1"/>
    </source>
</evidence>
<dbReference type="InterPro" id="IPR012965">
    <property type="entry name" value="Msb1/Mug8_dom"/>
</dbReference>
<dbReference type="EMBL" id="QKYT01000005">
    <property type="protein sequence ID" value="RIA99308.1"/>
    <property type="molecule type" value="Genomic_DNA"/>
</dbReference>
<dbReference type="PROSITE" id="PS50238">
    <property type="entry name" value="RHOGAP"/>
    <property type="match status" value="1"/>
</dbReference>
<accession>A0A397TMW0</accession>
<reference evidence="2 3" key="1">
    <citation type="submission" date="2018-06" db="EMBL/GenBank/DDBJ databases">
        <title>Comparative genomics reveals the genomic features of Rhizophagus irregularis, R. cerebriforme, R. diaphanum and Gigaspora rosea, and their symbiotic lifestyle signature.</title>
        <authorList>
            <person name="Morin E."/>
            <person name="San Clemente H."/>
            <person name="Chen E.C.H."/>
            <person name="De La Providencia I."/>
            <person name="Hainaut M."/>
            <person name="Kuo A."/>
            <person name="Kohler A."/>
            <person name="Murat C."/>
            <person name="Tang N."/>
            <person name="Roy S."/>
            <person name="Loubradou J."/>
            <person name="Henrissat B."/>
            <person name="Grigoriev I.V."/>
            <person name="Corradi N."/>
            <person name="Roux C."/>
            <person name="Martin F.M."/>
        </authorList>
    </citation>
    <scope>NUCLEOTIDE SEQUENCE [LARGE SCALE GENOMIC DNA]</scope>
    <source>
        <strain evidence="2 3">DAOM 227022</strain>
    </source>
</reference>
<dbReference type="PANTHER" id="PTHR28093:SF1">
    <property type="entry name" value="MORPHOGENESIS-RELATED PROTEIN MSB1"/>
    <property type="match status" value="1"/>
</dbReference>